<reference evidence="2" key="1">
    <citation type="submission" date="2023-07" db="EMBL/GenBank/DDBJ databases">
        <title>30 novel species of actinomycetes from the DSMZ collection.</title>
        <authorList>
            <person name="Nouioui I."/>
        </authorList>
    </citation>
    <scope>NUCLEOTIDE SEQUENCE [LARGE SCALE GENOMIC DNA]</scope>
    <source>
        <strain evidence="2">DSM 45834</strain>
    </source>
</reference>
<comment type="caution">
    <text evidence="1">The sequence shown here is derived from an EMBL/GenBank/DDBJ whole genome shotgun (WGS) entry which is preliminary data.</text>
</comment>
<accession>A0ABU2NEV1</accession>
<proteinExistence type="predicted"/>
<dbReference type="RefSeq" id="WP_311558998.1">
    <property type="nucleotide sequence ID" value="NZ_JAVREJ010000019.1"/>
</dbReference>
<evidence type="ECO:0000313" key="1">
    <source>
        <dbReference type="EMBL" id="MDT0352490.1"/>
    </source>
</evidence>
<keyword evidence="2" id="KW-1185">Reference proteome</keyword>
<sequence>MDSTGLPEAAVATGTLAIAAKLPGFEASVGTAAQPAPNWSPAAIAEPDIGAIDGAAIGAAADAAGAGAAAGAVPPPQAESETVQIAAAVATANLMVRMEKPF</sequence>
<protein>
    <submittedName>
        <fullName evidence="1">Uncharacterized protein</fullName>
    </submittedName>
</protein>
<name>A0ABU2NEV1_9PSEU</name>
<dbReference type="EMBL" id="JAVREJ010000019">
    <property type="protein sequence ID" value="MDT0352490.1"/>
    <property type="molecule type" value="Genomic_DNA"/>
</dbReference>
<dbReference type="Proteomes" id="UP001183202">
    <property type="component" value="Unassembled WGS sequence"/>
</dbReference>
<organism evidence="1 2">
    <name type="scientific">Pseudonocardia charpentierae</name>
    <dbReference type="NCBI Taxonomy" id="3075545"/>
    <lineage>
        <taxon>Bacteria</taxon>
        <taxon>Bacillati</taxon>
        <taxon>Actinomycetota</taxon>
        <taxon>Actinomycetes</taxon>
        <taxon>Pseudonocardiales</taxon>
        <taxon>Pseudonocardiaceae</taxon>
        <taxon>Pseudonocardia</taxon>
    </lineage>
</organism>
<gene>
    <name evidence="1" type="ORF">RM445_23460</name>
</gene>
<evidence type="ECO:0000313" key="2">
    <source>
        <dbReference type="Proteomes" id="UP001183202"/>
    </source>
</evidence>